<evidence type="ECO:0000256" key="2">
    <source>
        <dbReference type="ARBA" id="ARBA00022664"/>
    </source>
</evidence>
<dbReference type="EMBL" id="AF115849">
    <property type="protein sequence ID" value="AAD29088.1"/>
    <property type="molecule type" value="Genomic_DNA"/>
</dbReference>
<dbReference type="Pfam" id="PF08083">
    <property type="entry name" value="PROCN"/>
    <property type="match status" value="1"/>
</dbReference>
<evidence type="ECO:0000256" key="6">
    <source>
        <dbReference type="ARBA" id="ARBA00023242"/>
    </source>
</evidence>
<dbReference type="Pfam" id="PF08084">
    <property type="entry name" value="PROCT"/>
    <property type="match status" value="1"/>
</dbReference>
<feature type="domain" description="Pre-mRNA-processing-splicing factor 8 U5-snRNA-binding" evidence="11">
    <location>
        <begin position="1227"/>
        <end position="1362"/>
    </location>
</feature>
<dbReference type="VEuPathDB" id="TrichDB:TVAG_206870"/>
<dbReference type="CDD" id="cd08056">
    <property type="entry name" value="MPN_PRP8"/>
    <property type="match status" value="1"/>
</dbReference>
<evidence type="ECO:0000256" key="1">
    <source>
        <dbReference type="ARBA" id="ARBA00004123"/>
    </source>
</evidence>
<dbReference type="InterPro" id="IPR012984">
    <property type="entry name" value="PROCT"/>
</dbReference>
<reference evidence="14" key="1">
    <citation type="journal article" date="1999" name="Mol. Biochem. Parasitol.">
        <title>Trichomonas vaginalis possesses a gene encoding the essential spliceosomal component, PRP8.</title>
        <authorList>
            <person name="Fast N.M."/>
            <person name="Doolittle W.F."/>
        </authorList>
    </citation>
    <scope>NUCLEOTIDE SEQUENCE</scope>
    <source>
        <strain evidence="14">ATCC30001</strain>
    </source>
</reference>
<protein>
    <submittedName>
        <fullName evidence="14">Pre-mRNA processing 8 protein homolog PRP8</fullName>
    </submittedName>
</protein>
<organism evidence="14">
    <name type="scientific">Trichomonas vaginalis</name>
    <dbReference type="NCBI Taxonomy" id="5722"/>
    <lineage>
        <taxon>Eukaryota</taxon>
        <taxon>Metamonada</taxon>
        <taxon>Parabasalia</taxon>
        <taxon>Trichomonadida</taxon>
        <taxon>Trichomonadidae</taxon>
        <taxon>Trichomonas</taxon>
    </lineage>
</organism>
<dbReference type="GO" id="GO:0017070">
    <property type="term" value="F:U6 snRNA binding"/>
    <property type="evidence" value="ECO:0007669"/>
    <property type="project" value="InterPro"/>
</dbReference>
<dbReference type="Pfam" id="PF12134">
    <property type="entry name" value="PRP8_domainIV"/>
    <property type="match status" value="1"/>
</dbReference>
<dbReference type="InterPro" id="IPR012592">
    <property type="entry name" value="PROCN"/>
</dbReference>
<dbReference type="GO" id="GO:0097157">
    <property type="term" value="F:pre-mRNA intronic binding"/>
    <property type="evidence" value="ECO:0007669"/>
    <property type="project" value="TreeGrafter"/>
</dbReference>
<evidence type="ECO:0000259" key="12">
    <source>
        <dbReference type="Pfam" id="PF10598"/>
    </source>
</evidence>
<dbReference type="Gene3D" id="1.20.80.40">
    <property type="match status" value="1"/>
</dbReference>
<dbReference type="InterPro" id="IPR012337">
    <property type="entry name" value="RNaseH-like_sf"/>
</dbReference>
<dbReference type="FunFam" id="3.90.1570.40:FF:000001">
    <property type="entry name" value="Pre-mRNA-processing-splicing factor 8"/>
    <property type="match status" value="1"/>
</dbReference>
<dbReference type="Pfam" id="PF08082">
    <property type="entry name" value="PRO8NT"/>
    <property type="match status" value="1"/>
</dbReference>
<dbReference type="VEuPathDB" id="TrichDB:TVAGG3_0413650"/>
<dbReference type="Gene3D" id="3.40.140.10">
    <property type="entry name" value="Cytidine Deaminase, domain 2"/>
    <property type="match status" value="1"/>
</dbReference>
<evidence type="ECO:0000259" key="13">
    <source>
        <dbReference type="Pfam" id="PF12134"/>
    </source>
</evidence>
<dbReference type="InterPro" id="IPR021983">
    <property type="entry name" value="PRP8_domainIV"/>
</dbReference>
<dbReference type="PANTHER" id="PTHR11140:SF0">
    <property type="entry name" value="PRE-MRNA-PROCESSING-SPLICING FACTOR 8"/>
    <property type="match status" value="1"/>
</dbReference>
<dbReference type="GO" id="GO:0000244">
    <property type="term" value="P:spliceosomal tri-snRNP complex assembly"/>
    <property type="evidence" value="ECO:0007669"/>
    <property type="project" value="TreeGrafter"/>
</dbReference>
<dbReference type="GO" id="GO:0005682">
    <property type="term" value="C:U5 snRNP"/>
    <property type="evidence" value="ECO:0007669"/>
    <property type="project" value="TreeGrafter"/>
</dbReference>
<comment type="subcellular location">
    <subcellularLocation>
        <location evidence="1">Nucleus</location>
    </subcellularLocation>
</comment>
<gene>
    <name evidence="14" type="primary">PRP8</name>
</gene>
<dbReference type="InterPro" id="IPR043173">
    <property type="entry name" value="Prp8_domainIV_fingers"/>
</dbReference>
<evidence type="ECO:0000256" key="3">
    <source>
        <dbReference type="ARBA" id="ARBA00022728"/>
    </source>
</evidence>
<dbReference type="InterPro" id="IPR019582">
    <property type="entry name" value="RRM_spliceosomal_PrP8"/>
</dbReference>
<dbReference type="Pfam" id="PF10598">
    <property type="entry name" value="RRM_4"/>
    <property type="match status" value="1"/>
</dbReference>
<dbReference type="CDD" id="cd13838">
    <property type="entry name" value="RNase_H_like_Prp8_IV"/>
    <property type="match status" value="1"/>
</dbReference>
<keyword evidence="3" id="KW-0747">Spliceosome</keyword>
<feature type="domain" description="PROCN" evidence="8">
    <location>
        <begin position="378"/>
        <end position="782"/>
    </location>
</feature>
<dbReference type="Gene3D" id="3.30.43.40">
    <property type="entry name" value="Pre-mRNA-processing-splicing factor 8, U5-snRNA-binding domain"/>
    <property type="match status" value="1"/>
</dbReference>
<dbReference type="GO" id="GO:0030623">
    <property type="term" value="F:U5 snRNA binding"/>
    <property type="evidence" value="ECO:0007669"/>
    <property type="project" value="InterPro"/>
</dbReference>
<dbReference type="Gene3D" id="3.30.420.230">
    <property type="match status" value="1"/>
</dbReference>
<dbReference type="SUPFAM" id="SSF53098">
    <property type="entry name" value="Ribonuclease H-like"/>
    <property type="match status" value="2"/>
</dbReference>
<keyword evidence="2" id="KW-0507">mRNA processing</keyword>
<dbReference type="GO" id="GO:0071013">
    <property type="term" value="C:catalytic step 2 spliceosome"/>
    <property type="evidence" value="ECO:0007669"/>
    <property type="project" value="TreeGrafter"/>
</dbReference>
<evidence type="ECO:0000313" key="14">
    <source>
        <dbReference type="EMBL" id="AAD29088.1"/>
    </source>
</evidence>
<feature type="domain" description="PRO8NT" evidence="7">
    <location>
        <begin position="39"/>
        <end position="189"/>
    </location>
</feature>
<evidence type="ECO:0000259" key="9">
    <source>
        <dbReference type="Pfam" id="PF08084"/>
    </source>
</evidence>
<keyword evidence="6" id="KW-0539">Nucleus</keyword>
<proteinExistence type="predicted"/>
<evidence type="ECO:0000259" key="8">
    <source>
        <dbReference type="Pfam" id="PF08083"/>
    </source>
</evidence>
<keyword evidence="4" id="KW-0694">RNA-binding</keyword>
<evidence type="ECO:0000259" key="11">
    <source>
        <dbReference type="Pfam" id="PF10597"/>
    </source>
</evidence>
<evidence type="ECO:0000259" key="10">
    <source>
        <dbReference type="Pfam" id="PF10596"/>
    </source>
</evidence>
<dbReference type="GO" id="GO:0030620">
    <property type="term" value="F:U2 snRNA binding"/>
    <property type="evidence" value="ECO:0007669"/>
    <property type="project" value="TreeGrafter"/>
</dbReference>
<feature type="domain" description="RNA recognition motif spliceosomal PrP8" evidence="12">
    <location>
        <begin position="967"/>
        <end position="1057"/>
    </location>
</feature>
<dbReference type="InterPro" id="IPR042516">
    <property type="entry name" value="Prp8_U5-snRNA-bd_sf"/>
</dbReference>
<accession>Q9XYM9</accession>
<evidence type="ECO:0000259" key="7">
    <source>
        <dbReference type="Pfam" id="PF08082"/>
    </source>
</evidence>
<dbReference type="InterPro" id="IPR019580">
    <property type="entry name" value="Prp8_U6-snRNA-bd"/>
</dbReference>
<feature type="domain" description="Pre-mRNA-processing-splicing factor 8 U6-snRNA-binding" evidence="10">
    <location>
        <begin position="1432"/>
        <end position="1589"/>
    </location>
</feature>
<dbReference type="PANTHER" id="PTHR11140">
    <property type="entry name" value="PRE-MRNA SPLICING FACTOR PRP8"/>
    <property type="match status" value="1"/>
</dbReference>
<dbReference type="GO" id="GO:0030619">
    <property type="term" value="F:U1 snRNA binding"/>
    <property type="evidence" value="ECO:0007669"/>
    <property type="project" value="TreeGrafter"/>
</dbReference>
<dbReference type="InterPro" id="IPR012591">
    <property type="entry name" value="PRO8NT"/>
</dbReference>
<dbReference type="Gene3D" id="3.90.1570.40">
    <property type="match status" value="1"/>
</dbReference>
<keyword evidence="5" id="KW-0508">mRNA splicing</keyword>
<dbReference type="InterPro" id="IPR019581">
    <property type="entry name" value="Prp8_U5-snRNA-bd"/>
</dbReference>
<feature type="domain" description="PROCT" evidence="9">
    <location>
        <begin position="2199"/>
        <end position="2317"/>
    </location>
</feature>
<dbReference type="InterPro" id="IPR043172">
    <property type="entry name" value="Prp8_domainIV_palm"/>
</dbReference>
<evidence type="ECO:0000256" key="5">
    <source>
        <dbReference type="ARBA" id="ARBA00023187"/>
    </source>
</evidence>
<evidence type="ECO:0000256" key="4">
    <source>
        <dbReference type="ARBA" id="ARBA00022884"/>
    </source>
</evidence>
<name>Q9XYM9_TRIVA</name>
<dbReference type="Pfam" id="PF10597">
    <property type="entry name" value="U5_2-snRNA_bdg"/>
    <property type="match status" value="1"/>
</dbReference>
<dbReference type="Pfam" id="PF10596">
    <property type="entry name" value="U6-snRNA_bdg"/>
    <property type="match status" value="1"/>
</dbReference>
<dbReference type="InterPro" id="IPR027652">
    <property type="entry name" value="PRP8"/>
</dbReference>
<feature type="domain" description="PRP8" evidence="13">
    <location>
        <begin position="1750"/>
        <end position="1979"/>
    </location>
</feature>
<sequence>METGDTGVLQERIAQWKHLRKKHFKLEKIKTTSKGPSAKELPPGHIRQIMTSHGNMSHDKFAGQKRLYIGALKYAPHAVLKFLENMPMPWEELRKVRVLYHTAGALTFVNEVPRVVPPQYLAQWAETWIAMRREKRDRHQIRRLRFPPFDDEEQPLDFVTNIEGVEPPEAILMELDEDEDAAVYEWFYDYLGLPSQYINGLSYRKWKLPLTVMSTLYRLARPLVDQYEDPNSKYLIDLPSLFTSKALNEVIPGGPRFEPLFTDVDPNQEWTEFNDINKIIIRTPISTEWKIAYPNLYNNRPRKISIAPYHYPLSCFAKYNTIITPVFQLAPNLSSISRPRANNNPEQASEEDLQPFTVNCDPLFNDLDHESEEKQFKIFDTLSLFWAPSPFNCRTGNTQRAQDVPLIRPWYTQRAPWKQPVKVRVSYQKLLKNYVLNRSHHRKQYVVRRRKTITKIFKTTPYFQSTTLDWVEAGLQVVQQGYNMCNLLIKRHRLVFLHLDYNFNLKPIKTLNTKERRKSRFGNAYHLMREFFRFTKLLLDCHIQYRLGQIDAYVLADALQYVFSHAGHLTGMYRYKYKLMHQVRTCKDLKHVLYSRFNTGEVGKGPGVGFWGPMWRVWVFFMRGSIPLMERWLGSRVAREYEGRFSKRLPSTVTKQRVESNYDIELRASVLHDITDTMPEGIRNAKAHTVLAHMSEAWRCWKANIPWKVPGLPPPLEAIILRYVKAKADWWTKNAHYARERIARDGTVDKAITRKNTGRLTRLYLKQQSDYQANYLKEGPYITPEQGVAMLTTMQNWLEMRQFTPIPFPPMQYKHDTKMLILALENMRFGHDVSMRMNQTLREELGLIENAHDNPHEALIRIKRDFMTARAFREVKFTFLEHYTRVIPNYEIYALEKMTDAYLDQYLWYEADRRHLFPPWVQPSDLIPPPVLVHKWCERINSLVDAWNTEDGQTMVLVETSLEKFYEQIDLTFLNYMLRLVVDHNLADYMTSKNNVKISFKDMSYLNGVGLIHGLQFTSFIAQYMGLLVDLLILGLRRANEMCGPPSMPNSLFQFASIEDEIRHPIRMYQRYATRIHILYKFNAEQARDLIRDYCDVNSNNNDEMLGYNNKTCWPKDARMRLIKHDVNLGRAVFWDLQNRLPRSLCEVNWNSSENSASGFHQSFASVYSKDNPNLLFYMCGFEVRILPKIRLEREDFTPQEGTWVLQNEITHETTAFVFLRVSEKSITYFRNRVRTILLSSQATTFMKVSNKWNTAIIALVVYFREALVATPELIDEIVKCENRVQTRVKLGLNSKMPNRFPPVVFYAPKEFGGLGLISMGHVLIPQSDLRYATQTMAETTHFRDGMDHPEENFIPALYRYVQSWEGEIEDSKRVWQHYTNMRKEAGALNKKITIEDLDSLWDRGIPRINVLFQRDRHTLAYDKGWRTRLYFKKYSLFKTNPYAWTHHHHDGKLWNLKDYRADVIQALGGVEGILSHSIFKATGYKHWEGLFWDNTTGFEEALKYRKLTNAQRQGMSQVPNRRYTLWWSPTINRANVYVGFQVQLDLTGIFMHGKIPSLKVSLIQLFRGHMWQKTHESIVMDVMQVLDSHLSQLQIDYITKETIHPRKSYKMNSSCADLIMISQNKWPSTEPCFVNETKTFHGEFLTTRFWVDIQLRWGDYDMHDIERYTRSLFYAYTSGTQSMYPSSTGIIIGVDLCYNEWTAFGTWIPGLQELIDKAMKHVLQFNPSISVLRERVKKSLQLYTSEIPEPALNSTNFGELFGNKITWIVEDKHVYRVKIQKTFEGNYTTSPVNGGVFIMNPATGQLFLKIITTKAWQQQKRLQQLAKWKAAEETCALVRTLPPEEQPKQVICTSELLLDPVQSYLSEFPNTVVKGSDMDLPLPAFMKIPKIAEEVIHAPEPKMVLYNLYDDWLDTVSPHAAFRRLMLILRALLMERMKAWDILRPSANVVTQQNHLWPTHSADEWAEVEIRLKDLVIDIYCQRNNVSANSLTQSEIRDIILGVKIAAPSEERQQMAKEVEEEDKAALKTVTTATRDADGNQHIIQTFSQYEQQQFKSKSDWRSRALTSRGLVMRANTLMIPPPVVKPKLELIIPENIYRRFVEISDPYMQICGFLFGVKMNDTLQVISIVIPPQNGDRDEIDFKQILPNHDFLDGASPIGFIHTRVGENSSLEPRDAKVLASLCKKNPKIDSDNFANVVISFPVGGCIMAASTLSREGFEWAETNIGMDNPKDFDDNFAKVLGISITNEINGWMMAPENGIWNYSFNSLRLQSVPDNYPISVQNPKTFFDMYHRVQHFTSFKREMNGEELSIDVDNNFI</sequence>
<dbReference type="FunFam" id="3.40.140.10:FF:000002">
    <property type="entry name" value="Pre-mRNA-processing-splicing factor 8"/>
    <property type="match status" value="1"/>
</dbReference>